<keyword evidence="5 13" id="KW-0808">Transferase</keyword>
<evidence type="ECO:0000256" key="13">
    <source>
        <dbReference type="HAMAP-Rule" id="MF_00113"/>
    </source>
</evidence>
<dbReference type="NCBIfam" id="NF001140">
    <property type="entry name" value="PRK00147.1"/>
    <property type="match status" value="1"/>
</dbReference>
<keyword evidence="4 13" id="KW-0963">Cytoplasm</keyword>
<evidence type="ECO:0000256" key="5">
    <source>
        <dbReference type="ARBA" id="ARBA00022679"/>
    </source>
</evidence>
<dbReference type="HAMAP" id="MF_00113">
    <property type="entry name" value="QueA"/>
    <property type="match status" value="1"/>
</dbReference>
<dbReference type="Proteomes" id="UP001158598">
    <property type="component" value="Chromosome"/>
</dbReference>
<dbReference type="NCBIfam" id="TIGR00113">
    <property type="entry name" value="queA"/>
    <property type="match status" value="1"/>
</dbReference>
<evidence type="ECO:0000256" key="6">
    <source>
        <dbReference type="ARBA" id="ARBA00022691"/>
    </source>
</evidence>
<keyword evidence="6 13" id="KW-0949">S-adenosyl-L-methionine</keyword>
<evidence type="ECO:0000256" key="11">
    <source>
        <dbReference type="ARBA" id="ARBA00069325"/>
    </source>
</evidence>
<dbReference type="InterPro" id="IPR003699">
    <property type="entry name" value="QueA"/>
</dbReference>
<dbReference type="InterPro" id="IPR036100">
    <property type="entry name" value="QueA_sf"/>
</dbReference>
<evidence type="ECO:0000313" key="14">
    <source>
        <dbReference type="EMBL" id="CAI8751653.1"/>
    </source>
</evidence>
<dbReference type="PANTHER" id="PTHR30307:SF0">
    <property type="entry name" value="S-ADENOSYLMETHIONINE:TRNA RIBOSYLTRANSFERASE-ISOMERASE"/>
    <property type="match status" value="1"/>
</dbReference>
<dbReference type="Gene3D" id="2.40.10.240">
    <property type="entry name" value="QueA-like"/>
    <property type="match status" value="1"/>
</dbReference>
<comment type="similarity">
    <text evidence="9 13">Belongs to the QueA family.</text>
</comment>
<dbReference type="GO" id="GO:0005737">
    <property type="term" value="C:cytoplasm"/>
    <property type="evidence" value="ECO:0007669"/>
    <property type="project" value="UniProtKB-SubCell"/>
</dbReference>
<evidence type="ECO:0000256" key="9">
    <source>
        <dbReference type="ARBA" id="ARBA00061210"/>
    </source>
</evidence>
<dbReference type="AlphaFoldDB" id="A0AA35XZ67"/>
<dbReference type="Pfam" id="PF02547">
    <property type="entry name" value="Queuosine_synth"/>
    <property type="match status" value="1"/>
</dbReference>
<evidence type="ECO:0000256" key="4">
    <source>
        <dbReference type="ARBA" id="ARBA00022490"/>
    </source>
</evidence>
<comment type="pathway">
    <text evidence="2 13">tRNA modification; tRNA-queuosine biosynthesis.</text>
</comment>
<dbReference type="Gene3D" id="3.40.1780.10">
    <property type="entry name" value="QueA-like"/>
    <property type="match status" value="1"/>
</dbReference>
<evidence type="ECO:0000256" key="7">
    <source>
        <dbReference type="ARBA" id="ARBA00022785"/>
    </source>
</evidence>
<name>A0AA35XZ67_METCP</name>
<dbReference type="GO" id="GO:0008616">
    <property type="term" value="P:tRNA queuosine(34) biosynthetic process"/>
    <property type="evidence" value="ECO:0007669"/>
    <property type="project" value="UniProtKB-UniRule"/>
</dbReference>
<keyword evidence="14" id="KW-0328">Glycosyltransferase</keyword>
<organism evidence="14 15">
    <name type="scientific">Methylococcus capsulatus</name>
    <dbReference type="NCBI Taxonomy" id="414"/>
    <lineage>
        <taxon>Bacteria</taxon>
        <taxon>Pseudomonadati</taxon>
        <taxon>Pseudomonadota</taxon>
        <taxon>Gammaproteobacteria</taxon>
        <taxon>Methylococcales</taxon>
        <taxon>Methylococcaceae</taxon>
        <taxon>Methylococcus</taxon>
    </lineage>
</organism>
<evidence type="ECO:0000313" key="15">
    <source>
        <dbReference type="Proteomes" id="UP001158598"/>
    </source>
</evidence>
<dbReference type="InterPro" id="IPR042118">
    <property type="entry name" value="QueA_dom1"/>
</dbReference>
<comment type="subunit">
    <text evidence="3 13">Monomer.</text>
</comment>
<protein>
    <recommendedName>
        <fullName evidence="11 13">S-adenosylmethionine:tRNA ribosyltransferase-isomerase</fullName>
        <ecNumber evidence="10 13">2.4.99.17</ecNumber>
    </recommendedName>
    <alternativeName>
        <fullName evidence="12 13">Queuosine biosynthesis protein QueA</fullName>
    </alternativeName>
</protein>
<evidence type="ECO:0000256" key="2">
    <source>
        <dbReference type="ARBA" id="ARBA00004691"/>
    </source>
</evidence>
<proteinExistence type="inferred from homology"/>
<evidence type="ECO:0000256" key="3">
    <source>
        <dbReference type="ARBA" id="ARBA00011245"/>
    </source>
</evidence>
<dbReference type="RefSeq" id="WP_017364897.1">
    <property type="nucleotide sequence ID" value="NZ_OX458332.1"/>
</dbReference>
<dbReference type="FunFam" id="3.40.1780.10:FF:000001">
    <property type="entry name" value="S-adenosylmethionine:tRNA ribosyltransferase-isomerase"/>
    <property type="match status" value="1"/>
</dbReference>
<comment type="function">
    <text evidence="13">Transfers and isomerizes the ribose moiety from AdoMet to the 7-aminomethyl group of 7-deazaguanine (preQ1-tRNA) to give epoxyqueuosine (oQ-tRNA).</text>
</comment>
<evidence type="ECO:0000256" key="10">
    <source>
        <dbReference type="ARBA" id="ARBA00066503"/>
    </source>
</evidence>
<gene>
    <name evidence="13 14" type="primary">queA</name>
    <name evidence="14" type="ORF">MCNOR_0664</name>
</gene>
<keyword evidence="7 13" id="KW-0671">Queuosine biosynthesis</keyword>
<evidence type="ECO:0000256" key="12">
    <source>
        <dbReference type="ARBA" id="ARBA00076160"/>
    </source>
</evidence>
<accession>A0AA35XZ67</accession>
<dbReference type="EC" id="2.4.99.17" evidence="10 13"/>
<dbReference type="InterPro" id="IPR042119">
    <property type="entry name" value="QueA_dom2"/>
</dbReference>
<dbReference type="EMBL" id="OX458332">
    <property type="protein sequence ID" value="CAI8751653.1"/>
    <property type="molecule type" value="Genomic_DNA"/>
</dbReference>
<reference evidence="14" key="1">
    <citation type="submission" date="2023-03" db="EMBL/GenBank/DDBJ databases">
        <authorList>
            <person name="Pearce D."/>
        </authorList>
    </citation>
    <scope>NUCLEOTIDE SEQUENCE</scope>
    <source>
        <strain evidence="14">Mc</strain>
    </source>
</reference>
<dbReference type="GO" id="GO:0051075">
    <property type="term" value="F:S-adenosylmethionine:tRNA ribosyltransferase-isomerase activity"/>
    <property type="evidence" value="ECO:0007669"/>
    <property type="project" value="UniProtKB-EC"/>
</dbReference>
<evidence type="ECO:0000256" key="1">
    <source>
        <dbReference type="ARBA" id="ARBA00004496"/>
    </source>
</evidence>
<dbReference type="SUPFAM" id="SSF111337">
    <property type="entry name" value="QueA-like"/>
    <property type="match status" value="1"/>
</dbReference>
<comment type="catalytic activity">
    <reaction evidence="8 13">
        <text>7-aminomethyl-7-carbaguanosine(34) in tRNA + S-adenosyl-L-methionine = epoxyqueuosine(34) in tRNA + adenine + L-methionine + 2 H(+)</text>
        <dbReference type="Rhea" id="RHEA:32155"/>
        <dbReference type="Rhea" id="RHEA-COMP:10342"/>
        <dbReference type="Rhea" id="RHEA-COMP:18582"/>
        <dbReference type="ChEBI" id="CHEBI:15378"/>
        <dbReference type="ChEBI" id="CHEBI:16708"/>
        <dbReference type="ChEBI" id="CHEBI:57844"/>
        <dbReference type="ChEBI" id="CHEBI:59789"/>
        <dbReference type="ChEBI" id="CHEBI:82833"/>
        <dbReference type="ChEBI" id="CHEBI:194443"/>
        <dbReference type="EC" id="2.4.99.17"/>
    </reaction>
</comment>
<comment type="subcellular location">
    <subcellularLocation>
        <location evidence="1 13">Cytoplasm</location>
    </subcellularLocation>
</comment>
<dbReference type="PANTHER" id="PTHR30307">
    <property type="entry name" value="S-ADENOSYLMETHIONINE:TRNA RIBOSYLTRANSFERASE-ISOMERASE"/>
    <property type="match status" value="1"/>
</dbReference>
<evidence type="ECO:0000256" key="8">
    <source>
        <dbReference type="ARBA" id="ARBA00052751"/>
    </source>
</evidence>
<sequence length="347" mass="38358">MLKSEFHYDLPQNLIAQSPLPERSASRLLCLDGATGALEDKSFRDIEKLLRPGDLLVFNDTRVLPARLFGRKETGGAVEILLERLLGERLMLAHVRASKAPRPGTWLALEAEHRVRVVERDGDLFLLELAGEEPLQTVLEQIGHMPLPPYITRPDTSADLERYQTVYATRPGAVAAPTAGLHFDTELLERLRGAGIDMARVTLHVGAGTFQPVRTENLEDHRMHAEYCEVGPEVVKAVERARGRGGRVVAVGTTSMRSLETAASGGSLRTFSGETRLFIKPGFRFNCVDALVTNFHLPESTLLVLVCAFAGRRETLAAYRHAIAQAYRFFSYGDAMFVTPNEPAANR</sequence>